<dbReference type="AlphaFoldDB" id="A0A3B0SKU9"/>
<name>A0A3B0SKU9_9ZZZZ</name>
<reference evidence="1" key="1">
    <citation type="submission" date="2018-06" db="EMBL/GenBank/DDBJ databases">
        <authorList>
            <person name="Zhirakovskaya E."/>
        </authorList>
    </citation>
    <scope>NUCLEOTIDE SEQUENCE</scope>
</reference>
<sequence>MQSSPFGLRLLKVMFSTQTFLYSLGTNGHFVVTIASGEAE</sequence>
<gene>
    <name evidence="1" type="ORF">MNBD_ALPHA04-1618</name>
</gene>
<accession>A0A3B0SKU9</accession>
<evidence type="ECO:0000313" key="1">
    <source>
        <dbReference type="EMBL" id="VAW06058.1"/>
    </source>
</evidence>
<protein>
    <submittedName>
        <fullName evidence="1">Uncharacterized protein</fullName>
    </submittedName>
</protein>
<dbReference type="EMBL" id="UOEF01000455">
    <property type="protein sequence ID" value="VAW06058.1"/>
    <property type="molecule type" value="Genomic_DNA"/>
</dbReference>
<proteinExistence type="predicted"/>
<organism evidence="1">
    <name type="scientific">hydrothermal vent metagenome</name>
    <dbReference type="NCBI Taxonomy" id="652676"/>
    <lineage>
        <taxon>unclassified sequences</taxon>
        <taxon>metagenomes</taxon>
        <taxon>ecological metagenomes</taxon>
    </lineage>
</organism>